<sequence length="116" mass="11883">MAKTASGKTVPPTRVTIRLDLASGGRIGPGKIALLETIAETGSIAAASRALGMSYPRAWKLVEELDAALGEPVVSRAPGGRNGGGATLTEAGRTLILRYRAVEMAAQRAADRSPAA</sequence>
<dbReference type="InterPro" id="IPR036390">
    <property type="entry name" value="WH_DNA-bd_sf"/>
</dbReference>
<dbReference type="Proteomes" id="UP001243009">
    <property type="component" value="Unassembled WGS sequence"/>
</dbReference>
<dbReference type="Pfam" id="PF00126">
    <property type="entry name" value="HTH_1"/>
    <property type="match status" value="1"/>
</dbReference>
<dbReference type="SUPFAM" id="SSF46785">
    <property type="entry name" value="Winged helix' DNA-binding domain"/>
    <property type="match status" value="1"/>
</dbReference>
<dbReference type="EMBL" id="JAUTWS010000068">
    <property type="protein sequence ID" value="MDO9713067.1"/>
    <property type="molecule type" value="Genomic_DNA"/>
</dbReference>
<keyword evidence="3" id="KW-1185">Reference proteome</keyword>
<evidence type="ECO:0000313" key="3">
    <source>
        <dbReference type="Proteomes" id="UP001243009"/>
    </source>
</evidence>
<proteinExistence type="predicted"/>
<organism evidence="2 3">
    <name type="scientific">Paracraurococcus lichenis</name>
    <dbReference type="NCBI Taxonomy" id="3064888"/>
    <lineage>
        <taxon>Bacteria</taxon>
        <taxon>Pseudomonadati</taxon>
        <taxon>Pseudomonadota</taxon>
        <taxon>Alphaproteobacteria</taxon>
        <taxon>Acetobacterales</taxon>
        <taxon>Roseomonadaceae</taxon>
        <taxon>Paracraurococcus</taxon>
    </lineage>
</organism>
<dbReference type="RefSeq" id="WP_305107927.1">
    <property type="nucleotide sequence ID" value="NZ_JAUTWS010000068.1"/>
</dbReference>
<evidence type="ECO:0000313" key="2">
    <source>
        <dbReference type="EMBL" id="MDO9713067.1"/>
    </source>
</evidence>
<dbReference type="InterPro" id="IPR000847">
    <property type="entry name" value="LysR_HTH_N"/>
</dbReference>
<comment type="caution">
    <text evidence="2">The sequence shown here is derived from an EMBL/GenBank/DDBJ whole genome shotgun (WGS) entry which is preliminary data.</text>
</comment>
<accession>A0ABT9EAA9</accession>
<reference evidence="2 3" key="1">
    <citation type="submission" date="2023-08" db="EMBL/GenBank/DDBJ databases">
        <title>The draft genome sequence of Paracraurococcus sp. LOR1-02.</title>
        <authorList>
            <person name="Kingkaew E."/>
            <person name="Tanasupawat S."/>
        </authorList>
    </citation>
    <scope>NUCLEOTIDE SEQUENCE [LARGE SCALE GENOMIC DNA]</scope>
    <source>
        <strain evidence="2 3">LOR1-02</strain>
    </source>
</reference>
<protein>
    <submittedName>
        <fullName evidence="2">Winged helix-turn-helix domain-containing protein</fullName>
    </submittedName>
</protein>
<dbReference type="InterPro" id="IPR051815">
    <property type="entry name" value="Molybdate_resp_trans_reg"/>
</dbReference>
<feature type="domain" description="HTH lysR-type" evidence="1">
    <location>
        <begin position="32"/>
        <end position="93"/>
    </location>
</feature>
<evidence type="ECO:0000259" key="1">
    <source>
        <dbReference type="Pfam" id="PF00126"/>
    </source>
</evidence>
<dbReference type="Gene3D" id="1.10.10.10">
    <property type="entry name" value="Winged helix-like DNA-binding domain superfamily/Winged helix DNA-binding domain"/>
    <property type="match status" value="1"/>
</dbReference>
<dbReference type="PANTHER" id="PTHR30432:SF1">
    <property type="entry name" value="DNA-BINDING TRANSCRIPTIONAL DUAL REGULATOR MODE"/>
    <property type="match status" value="1"/>
</dbReference>
<name>A0ABT9EAA9_9PROT</name>
<gene>
    <name evidence="2" type="ORF">Q7A36_32360</name>
</gene>
<dbReference type="InterPro" id="IPR036388">
    <property type="entry name" value="WH-like_DNA-bd_sf"/>
</dbReference>
<dbReference type="PANTHER" id="PTHR30432">
    <property type="entry name" value="TRANSCRIPTIONAL REGULATOR MODE"/>
    <property type="match status" value="1"/>
</dbReference>